<dbReference type="InterPro" id="IPR036116">
    <property type="entry name" value="FN3_sf"/>
</dbReference>
<dbReference type="SUPFAM" id="SSF49265">
    <property type="entry name" value="Fibronectin type III"/>
    <property type="match status" value="3"/>
</dbReference>
<comment type="subcellular location">
    <subcellularLocation>
        <location evidence="2">Membrane</location>
        <topology evidence="2">Single-pass type I membrane protein</topology>
    </subcellularLocation>
</comment>
<keyword evidence="16" id="KW-1015">Disulfide bond</keyword>
<dbReference type="PROSITE" id="PS00109">
    <property type="entry name" value="PROTEIN_KINASE_TYR"/>
    <property type="match status" value="1"/>
</dbReference>
<dbReference type="SMART" id="SM00261">
    <property type="entry name" value="FU"/>
    <property type="match status" value="1"/>
</dbReference>
<dbReference type="CTD" id="100122567"/>
<dbReference type="Proteomes" id="UP000002358">
    <property type="component" value="Chromosome 3"/>
</dbReference>
<evidence type="ECO:0000256" key="19">
    <source>
        <dbReference type="ARBA" id="ARBA00023211"/>
    </source>
</evidence>
<evidence type="ECO:0000313" key="28">
    <source>
        <dbReference type="Proteomes" id="UP000002358"/>
    </source>
</evidence>
<evidence type="ECO:0000256" key="20">
    <source>
        <dbReference type="ARBA" id="ARBA00051243"/>
    </source>
</evidence>
<dbReference type="InterPro" id="IPR017441">
    <property type="entry name" value="Protein_kinase_ATP_BS"/>
</dbReference>
<dbReference type="InParanoid" id="A0A7M7GLK9"/>
<feature type="compositionally biased region" description="Basic and acidic residues" evidence="23">
    <location>
        <begin position="1668"/>
        <end position="1678"/>
    </location>
</feature>
<dbReference type="GO" id="GO:0043560">
    <property type="term" value="F:insulin receptor substrate binding"/>
    <property type="evidence" value="ECO:0007669"/>
    <property type="project" value="TreeGrafter"/>
</dbReference>
<dbReference type="Pfam" id="PF00757">
    <property type="entry name" value="Furin-like"/>
    <property type="match status" value="1"/>
</dbReference>
<dbReference type="InterPro" id="IPR009030">
    <property type="entry name" value="Growth_fac_rcpt_cys_sf"/>
</dbReference>
<feature type="region of interest" description="Disordered" evidence="23">
    <location>
        <begin position="924"/>
        <end position="956"/>
    </location>
</feature>
<evidence type="ECO:0000259" key="25">
    <source>
        <dbReference type="PROSITE" id="PS50011"/>
    </source>
</evidence>
<proteinExistence type="inferred from homology"/>
<evidence type="ECO:0000256" key="13">
    <source>
        <dbReference type="ARBA" id="ARBA00022989"/>
    </source>
</evidence>
<keyword evidence="8" id="KW-0732">Signal</keyword>
<dbReference type="Gene3D" id="2.60.40.10">
    <property type="entry name" value="Immunoglobulins"/>
    <property type="match status" value="4"/>
</dbReference>
<comment type="catalytic activity">
    <reaction evidence="20 22">
        <text>L-tyrosyl-[protein] + ATP = O-phospho-L-tyrosyl-[protein] + ADP + H(+)</text>
        <dbReference type="Rhea" id="RHEA:10596"/>
        <dbReference type="Rhea" id="RHEA-COMP:10136"/>
        <dbReference type="Rhea" id="RHEA-COMP:20101"/>
        <dbReference type="ChEBI" id="CHEBI:15378"/>
        <dbReference type="ChEBI" id="CHEBI:30616"/>
        <dbReference type="ChEBI" id="CHEBI:46858"/>
        <dbReference type="ChEBI" id="CHEBI:61978"/>
        <dbReference type="ChEBI" id="CHEBI:456216"/>
        <dbReference type="EC" id="2.7.10.1"/>
    </reaction>
</comment>
<accession>A0A7M7GLK9</accession>
<dbReference type="GO" id="GO:0005524">
    <property type="term" value="F:ATP binding"/>
    <property type="evidence" value="ECO:0007669"/>
    <property type="project" value="UniProtKB-UniRule"/>
</dbReference>
<feature type="transmembrane region" description="Helical" evidence="24">
    <location>
        <begin position="1142"/>
        <end position="1164"/>
    </location>
</feature>
<dbReference type="KEGG" id="nvi:100122567"/>
<dbReference type="SUPFAM" id="SSF56112">
    <property type="entry name" value="Protein kinase-like (PK-like)"/>
    <property type="match status" value="1"/>
</dbReference>
<keyword evidence="3 22" id="KW-0597">Phosphoprotein</keyword>
<dbReference type="GO" id="GO:0030424">
    <property type="term" value="C:axon"/>
    <property type="evidence" value="ECO:0007669"/>
    <property type="project" value="TreeGrafter"/>
</dbReference>
<dbReference type="GeneID" id="100122567"/>
<comment type="similarity">
    <text evidence="22">Belongs to the protein kinase superfamily. Tyr protein kinase family. Insulin receptor subfamily.</text>
</comment>
<dbReference type="SMR" id="A0A7M7GLK9"/>
<keyword evidence="10 21" id="KW-0547">Nucleotide-binding</keyword>
<feature type="compositionally biased region" description="Basic and acidic residues" evidence="23">
    <location>
        <begin position="67"/>
        <end position="86"/>
    </location>
</feature>
<dbReference type="RefSeq" id="XP_003425750.1">
    <property type="nucleotide sequence ID" value="XM_003425702.5"/>
</dbReference>
<evidence type="ECO:0000256" key="23">
    <source>
        <dbReference type="SAM" id="MobiDB-lite"/>
    </source>
</evidence>
<dbReference type="RefSeq" id="XP_016838980.1">
    <property type="nucleotide sequence ID" value="XM_016983491.3"/>
</dbReference>
<keyword evidence="4" id="KW-0808">Transferase</keyword>
<dbReference type="Gene3D" id="3.80.20.20">
    <property type="entry name" value="Receptor L-domain"/>
    <property type="match status" value="2"/>
</dbReference>
<dbReference type="GO" id="GO:0005899">
    <property type="term" value="C:insulin receptor complex"/>
    <property type="evidence" value="ECO:0007669"/>
    <property type="project" value="TreeGrafter"/>
</dbReference>
<dbReference type="PRINTS" id="PR00109">
    <property type="entry name" value="TYRKINASE"/>
</dbReference>
<evidence type="ECO:0000256" key="10">
    <source>
        <dbReference type="ARBA" id="ARBA00022741"/>
    </source>
</evidence>
<dbReference type="SMART" id="SM00219">
    <property type="entry name" value="TyrKc"/>
    <property type="match status" value="1"/>
</dbReference>
<feature type="region of interest" description="Disordered" evidence="23">
    <location>
        <begin position="1513"/>
        <end position="1559"/>
    </location>
</feature>
<dbReference type="SMART" id="SM00060">
    <property type="entry name" value="FN3"/>
    <property type="match status" value="3"/>
</dbReference>
<feature type="domain" description="Protein kinase" evidence="25">
    <location>
        <begin position="1202"/>
        <end position="1471"/>
    </location>
</feature>
<dbReference type="InterPro" id="IPR020635">
    <property type="entry name" value="Tyr_kinase_cat_dom"/>
</dbReference>
<evidence type="ECO:0000256" key="12">
    <source>
        <dbReference type="ARBA" id="ARBA00022840"/>
    </source>
</evidence>
<dbReference type="PROSITE" id="PS50011">
    <property type="entry name" value="PROTEIN_KINASE_DOM"/>
    <property type="match status" value="1"/>
</dbReference>
<evidence type="ECO:0000256" key="1">
    <source>
        <dbReference type="ARBA" id="ARBA00001936"/>
    </source>
</evidence>
<dbReference type="CDD" id="cd00063">
    <property type="entry name" value="FN3"/>
    <property type="match status" value="2"/>
</dbReference>
<keyword evidence="17 22" id="KW-0675">Receptor</keyword>
<dbReference type="RefSeq" id="XP_008203938.1">
    <property type="nucleotide sequence ID" value="XM_008205716.4"/>
</dbReference>
<keyword evidence="19" id="KW-0464">Manganese</keyword>
<dbReference type="GO" id="GO:0051897">
    <property type="term" value="P:positive regulation of phosphatidylinositol 3-kinase/protein kinase B signal transduction"/>
    <property type="evidence" value="ECO:0007669"/>
    <property type="project" value="TreeGrafter"/>
</dbReference>
<feature type="compositionally biased region" description="Polar residues" evidence="23">
    <location>
        <begin position="1728"/>
        <end position="1748"/>
    </location>
</feature>
<keyword evidence="28" id="KW-1185">Reference proteome</keyword>
<dbReference type="InterPro" id="IPR006212">
    <property type="entry name" value="Furin_repeat"/>
</dbReference>
<dbReference type="GO" id="GO:0042593">
    <property type="term" value="P:glucose homeostasis"/>
    <property type="evidence" value="ECO:0007669"/>
    <property type="project" value="TreeGrafter"/>
</dbReference>
<dbReference type="InterPro" id="IPR006211">
    <property type="entry name" value="Furin-like_Cys-rich_dom"/>
</dbReference>
<keyword evidence="13 24" id="KW-1133">Transmembrane helix</keyword>
<evidence type="ECO:0000256" key="3">
    <source>
        <dbReference type="ARBA" id="ARBA00022553"/>
    </source>
</evidence>
<dbReference type="InterPro" id="IPR000494">
    <property type="entry name" value="Rcpt_L-dom"/>
</dbReference>
<evidence type="ECO:0000256" key="17">
    <source>
        <dbReference type="ARBA" id="ARBA00023170"/>
    </source>
</evidence>
<evidence type="ECO:0000256" key="9">
    <source>
        <dbReference type="ARBA" id="ARBA00022737"/>
    </source>
</evidence>
<dbReference type="GO" id="GO:0043410">
    <property type="term" value="P:positive regulation of MAPK cascade"/>
    <property type="evidence" value="ECO:0007669"/>
    <property type="project" value="TreeGrafter"/>
</dbReference>
<evidence type="ECO:0000313" key="27">
    <source>
        <dbReference type="EnsemblMetazoa" id="XP_003425750"/>
    </source>
</evidence>
<dbReference type="PANTHER" id="PTHR24416">
    <property type="entry name" value="TYROSINE-PROTEIN KINASE RECEPTOR"/>
    <property type="match status" value="1"/>
</dbReference>
<dbReference type="InterPro" id="IPR050122">
    <property type="entry name" value="RTK"/>
</dbReference>
<feature type="region of interest" description="Disordered" evidence="23">
    <location>
        <begin position="54"/>
        <end position="94"/>
    </location>
</feature>
<keyword evidence="11" id="KW-0418">Kinase</keyword>
<feature type="domain" description="Fibronectin type-III" evidence="26">
    <location>
        <begin position="1031"/>
        <end position="1133"/>
    </location>
</feature>
<dbReference type="SUPFAM" id="SSF52058">
    <property type="entry name" value="L domain-like"/>
    <property type="match status" value="2"/>
</dbReference>
<evidence type="ECO:0000256" key="15">
    <source>
        <dbReference type="ARBA" id="ARBA00023137"/>
    </source>
</evidence>
<dbReference type="GO" id="GO:0005009">
    <property type="term" value="F:insulin receptor activity"/>
    <property type="evidence" value="ECO:0007669"/>
    <property type="project" value="TreeGrafter"/>
</dbReference>
<keyword evidence="12 21" id="KW-0067">ATP-binding</keyword>
<evidence type="ECO:0000256" key="24">
    <source>
        <dbReference type="SAM" id="Phobius"/>
    </source>
</evidence>
<protein>
    <recommendedName>
        <fullName evidence="22">Tyrosine-protein kinase receptor</fullName>
        <ecNumber evidence="22">2.7.10.1</ecNumber>
    </recommendedName>
</protein>
<dbReference type="InterPro" id="IPR013783">
    <property type="entry name" value="Ig-like_fold"/>
</dbReference>
<dbReference type="GO" id="GO:0046872">
    <property type="term" value="F:metal ion binding"/>
    <property type="evidence" value="ECO:0007669"/>
    <property type="project" value="UniProtKB-KW"/>
</dbReference>
<dbReference type="FunFam" id="3.80.20.20:FF:000001">
    <property type="entry name" value="Tyrosine-protein kinase receptor"/>
    <property type="match status" value="1"/>
</dbReference>
<evidence type="ECO:0000256" key="8">
    <source>
        <dbReference type="ARBA" id="ARBA00022729"/>
    </source>
</evidence>
<dbReference type="InterPro" id="IPR036941">
    <property type="entry name" value="Rcpt_L-dom_sf"/>
</dbReference>
<dbReference type="PROSITE" id="PS50853">
    <property type="entry name" value="FN3"/>
    <property type="match status" value="1"/>
</dbReference>
<dbReference type="FunFam" id="1.10.510.10:FF:000528">
    <property type="entry name" value="Tyrosine-protein kinase receptor"/>
    <property type="match status" value="1"/>
</dbReference>
<dbReference type="EnsemblMetazoa" id="XM_016983491">
    <property type="protein sequence ID" value="XP_016838980"/>
    <property type="gene ID" value="LOC100122567"/>
</dbReference>
<keyword evidence="14 24" id="KW-0472">Membrane</keyword>
<dbReference type="Gene3D" id="1.10.510.10">
    <property type="entry name" value="Transferase(Phosphotransferase) domain 1"/>
    <property type="match status" value="1"/>
</dbReference>
<keyword evidence="9" id="KW-0677">Repeat</keyword>
<dbReference type="EnsemblMetazoa" id="XM_003425702">
    <property type="protein sequence ID" value="XP_003425750"/>
    <property type="gene ID" value="LOC100122567"/>
</dbReference>
<evidence type="ECO:0000256" key="14">
    <source>
        <dbReference type="ARBA" id="ARBA00023136"/>
    </source>
</evidence>
<keyword evidence="7" id="KW-0479">Metal-binding</keyword>
<reference evidence="27" key="1">
    <citation type="submission" date="2021-01" db="UniProtKB">
        <authorList>
            <consortium name="EnsemblMetazoa"/>
        </authorList>
    </citation>
    <scope>IDENTIFICATION</scope>
</reference>
<evidence type="ECO:0000256" key="5">
    <source>
        <dbReference type="ARBA" id="ARBA00022685"/>
    </source>
</evidence>
<evidence type="ECO:0000256" key="4">
    <source>
        <dbReference type="ARBA" id="ARBA00022679"/>
    </source>
</evidence>
<feature type="compositionally biased region" description="Low complexity" evidence="23">
    <location>
        <begin position="1622"/>
        <end position="1634"/>
    </location>
</feature>
<dbReference type="CDD" id="cd05032">
    <property type="entry name" value="PTKc_InsR_like"/>
    <property type="match status" value="1"/>
</dbReference>
<dbReference type="InterPro" id="IPR001245">
    <property type="entry name" value="Ser-Thr/Tyr_kinase_cat_dom"/>
</dbReference>
<evidence type="ECO:0000259" key="26">
    <source>
        <dbReference type="PROSITE" id="PS50853"/>
    </source>
</evidence>
<evidence type="ECO:0000256" key="6">
    <source>
        <dbReference type="ARBA" id="ARBA00022692"/>
    </source>
</evidence>
<dbReference type="Pfam" id="PF00041">
    <property type="entry name" value="fn3"/>
    <property type="match status" value="1"/>
</dbReference>
<dbReference type="SUPFAM" id="SSF57184">
    <property type="entry name" value="Growth factor receptor domain"/>
    <property type="match status" value="1"/>
</dbReference>
<keyword evidence="15" id="KW-0829">Tyrosine-protein kinase</keyword>
<dbReference type="EC" id="2.7.10.1" evidence="22"/>
<keyword evidence="6 22" id="KW-0812">Transmembrane</keyword>
<dbReference type="RefSeq" id="XP_008203939.1">
    <property type="nucleotide sequence ID" value="XM_008205717.4"/>
</dbReference>
<dbReference type="InterPro" id="IPR008266">
    <property type="entry name" value="Tyr_kinase_AS"/>
</dbReference>
<dbReference type="OrthoDB" id="5809444at2759"/>
<dbReference type="PANTHER" id="PTHR24416:SF525">
    <property type="entry name" value="INSULIN-LIKE RECEPTOR"/>
    <property type="match status" value="1"/>
</dbReference>
<sequence length="1759" mass="198236">MSNLHRSTMTTTTSGCIETSSCRCCCCSCGRELSDAARLCPLCQRLQHDSKACGDERRGSRRKNHHQREDSGRRRKYDDNTEKDFRSTTTSTRRRRSASSVVRWVSAKCSRTKIARTTGFWPGALSTGIVLLMLLLTLGRAVAENAKTAVEGTAPNHASGRVCQSIDIRNKLSEFSKLDGCRVVEGFLQILLLENTNEAHFENMSYPDLVEITGYFMVYRVQGLQSLGHLFPNLAVIRGHSLFMNYAFVAFEMTSLQEIGLASLTDIMRGSVRFEKNPVLCYANTVDWDLIAHAGKGGNVISSNRPKNECPVCEKDCPRRPTNLDERLCWNKQFCQKVCTSCQDKDGRDRTCTVGSRPDNKTICCHENCLGGCTGPSNLECKVCRDVVVNQNECVSSCPNGTYQFFNRRCITKRECQMMRRPREAPAETRAYPFKPFNNECLMDCPAGYEEVAEKDMWSCKKCTGPCLRECTGIVVDSIATAQKLRGCSHIKGNLEIAVREGQNIVHELEESLSNIEVITGYLKIFRSFPLISLSFLKNLVEIKGETLDMKDYSLVVLDNQNLQQLWNWTTRPPLKIGSSNPVPKVSFHYNPKLCLQTIEELRERTGLNPFREVEVSPTSNGDKVACNVTEIRTIVFSISSKAAMINWEPFEHHDMRTLLGYVLYSKEAPFQNVSMYESRDACGGDGWKVVDIGVNEEDKIKMKKIDTSISDSNTNNVTNNRSSTYTQYTILTQLKPFTQYAYYVKTYTISTERSGAQSKLKYFKTLPGQPSIVRALTIYSNASDTLVISWLPPTEANSNLTHYEITGQMERYDLTFLRQRNYCIEPMQVLEYKPIAEIAAEEKKRAEQELEASKIPEPSTCECKKRDPVQSESEVYSSITFEDALHNTVYVRRQDNRRRRDVSYTSVMLEAVRMKRELTNYQEKDVISHSKKSLQNQSKTNPEQERSLEQQKILNPDEDYIEDGAIVYFKRKVPANELNFVMRGLRHYGKYNIKVTACRDKKANAHELPCSSESMKSLQTLRLDHADEIPSGTLRLQKQANNDSTTSIKLTWDEPPRPNGVIVTYQIEYKRVDVQNLKAEVACTTRDKFNEDGNSYLLQNLATGNYSVRVRATSFAGNGEYTEYKYFDVPESNYSMPAWKVILIVLFSISFILGAFLVAAWFFKRKFMRNVPSMRLIATVNPEYVSTVYIPDEWEVPRKKVHLLKELGNGSFGMVYEGIAKDVVKGKPEMRCAVKTVNENATDRERVEFLNEASVMKGFNTHHVVRLLGVVSQGQPTLVVMELMVNGDLKTYLRSHRPDVCENFSRQPPTLNRIMRMALEIADGMAYLAAKKFVHRDLAARNCMVSDDLTVKIGDFGMTRDVYETDYYRKGTKGLLPVRWMAPESLKDGVFTSFSDVWSYGVVLWEMVTLASQPYQGLSNDQVLRYVIDGGVMERPENCPDILYGMMRQTWCHKATRRPTFIDIERELMLEVDTTEFEKVSFYHSPDGVEVRNQNPPSQYRTDKELEMVMQESREDEAEGGEDSPLRQDFGDFSSFEPMTRRKNGSSGHFGMEPFTDNSKSPTSLALGFLDLNSSKAPLKAGFDDFDGVSVGSLASSKDTLNLPFAEDSVKPAKNSPFAQKKSSSKGNVSQSSAGKSSLSPQSPSIIATTGNLGSKPSPSLVSSTRSDPEYENRSPEAVDQLQQQPPTRDVASLRVSFPSMDAIDSDETVIPETTSSIVVDSNSSSATLPSAKQQYANKSGEQQAAPLNNGYIGGPAT</sequence>
<feature type="compositionally biased region" description="Polar residues" evidence="23">
    <location>
        <begin position="1635"/>
        <end position="1667"/>
    </location>
</feature>
<dbReference type="InterPro" id="IPR000719">
    <property type="entry name" value="Prot_kinase_dom"/>
</dbReference>
<comment type="cofactor">
    <cofactor evidence="1">
        <name>Mn(2+)</name>
        <dbReference type="ChEBI" id="CHEBI:29035"/>
    </cofactor>
</comment>
<dbReference type="Gene3D" id="2.10.220.10">
    <property type="entry name" value="Hormone Receptor, Insulin-like Growth Factor Receptor 1, Chain A, domain 2"/>
    <property type="match status" value="1"/>
</dbReference>
<dbReference type="CDD" id="cd00064">
    <property type="entry name" value="FU"/>
    <property type="match status" value="1"/>
</dbReference>
<dbReference type="Gene3D" id="3.30.200.20">
    <property type="entry name" value="Phosphorylase Kinase, domain 1"/>
    <property type="match status" value="1"/>
</dbReference>
<evidence type="ECO:0000256" key="18">
    <source>
        <dbReference type="ARBA" id="ARBA00023180"/>
    </source>
</evidence>
<dbReference type="FunFam" id="3.30.200.20:FF:000026">
    <property type="entry name" value="Tyrosine-protein kinase receptor"/>
    <property type="match status" value="1"/>
</dbReference>
<evidence type="ECO:0000256" key="7">
    <source>
        <dbReference type="ARBA" id="ARBA00022723"/>
    </source>
</evidence>
<evidence type="ECO:0000256" key="11">
    <source>
        <dbReference type="ARBA" id="ARBA00022777"/>
    </source>
</evidence>
<dbReference type="Pfam" id="PF07714">
    <property type="entry name" value="PK_Tyr_Ser-Thr"/>
    <property type="match status" value="1"/>
</dbReference>
<dbReference type="EnsemblMetazoa" id="XM_008205716">
    <property type="protein sequence ID" value="XP_008203938"/>
    <property type="gene ID" value="LOC100122567"/>
</dbReference>
<dbReference type="FunFam" id="2.60.40.10:FF:001941">
    <property type="entry name" value="Tyrosine-protein kinase receptor"/>
    <property type="match status" value="1"/>
</dbReference>
<organism evidence="27 28">
    <name type="scientific">Nasonia vitripennis</name>
    <name type="common">Parasitic wasp</name>
    <dbReference type="NCBI Taxonomy" id="7425"/>
    <lineage>
        <taxon>Eukaryota</taxon>
        <taxon>Metazoa</taxon>
        <taxon>Ecdysozoa</taxon>
        <taxon>Arthropoda</taxon>
        <taxon>Hexapoda</taxon>
        <taxon>Insecta</taxon>
        <taxon>Pterygota</taxon>
        <taxon>Neoptera</taxon>
        <taxon>Endopterygota</taxon>
        <taxon>Hymenoptera</taxon>
        <taxon>Apocrita</taxon>
        <taxon>Proctotrupomorpha</taxon>
        <taxon>Chalcidoidea</taxon>
        <taxon>Pteromalidae</taxon>
        <taxon>Pteromalinae</taxon>
        <taxon>Nasonia</taxon>
    </lineage>
</organism>
<feature type="transmembrane region" description="Helical" evidence="24">
    <location>
        <begin position="120"/>
        <end position="139"/>
    </location>
</feature>
<feature type="region of interest" description="Disordered" evidence="23">
    <location>
        <begin position="1609"/>
        <end position="1693"/>
    </location>
</feature>
<evidence type="ECO:0000256" key="22">
    <source>
        <dbReference type="RuleBase" id="RU000312"/>
    </source>
</evidence>
<evidence type="ECO:0000256" key="16">
    <source>
        <dbReference type="ARBA" id="ARBA00023157"/>
    </source>
</evidence>
<keyword evidence="5" id="KW-0165">Cleavage on pair of basic residues</keyword>
<dbReference type="InterPro" id="IPR011009">
    <property type="entry name" value="Kinase-like_dom_sf"/>
</dbReference>
<dbReference type="InterPro" id="IPR003961">
    <property type="entry name" value="FN3_dom"/>
</dbReference>
<name>A0A7M7GLK9_NASVI</name>
<dbReference type="FunCoup" id="A0A7M7GLK9">
    <property type="interactions" value="401"/>
</dbReference>
<dbReference type="PROSITE" id="PS00107">
    <property type="entry name" value="PROTEIN_KINASE_ATP"/>
    <property type="match status" value="1"/>
</dbReference>
<keyword evidence="18" id="KW-0325">Glycoprotein</keyword>
<evidence type="ECO:0000256" key="21">
    <source>
        <dbReference type="PROSITE-ProRule" id="PRU10141"/>
    </source>
</evidence>
<evidence type="ECO:0000256" key="2">
    <source>
        <dbReference type="ARBA" id="ARBA00004479"/>
    </source>
</evidence>
<dbReference type="PROSITE" id="PS00239">
    <property type="entry name" value="RECEPTOR_TYR_KIN_II"/>
    <property type="match status" value="1"/>
</dbReference>
<dbReference type="Pfam" id="PF01030">
    <property type="entry name" value="Recep_L_domain"/>
    <property type="match status" value="2"/>
</dbReference>
<feature type="binding site" evidence="21">
    <location>
        <position position="1236"/>
    </location>
    <ligand>
        <name>ATP</name>
        <dbReference type="ChEBI" id="CHEBI:30616"/>
    </ligand>
</feature>
<feature type="region of interest" description="Disordered" evidence="23">
    <location>
        <begin position="1722"/>
        <end position="1759"/>
    </location>
</feature>
<dbReference type="InterPro" id="IPR002011">
    <property type="entry name" value="Tyr_kinase_rcpt_2_CS"/>
</dbReference>
<dbReference type="EnsemblMetazoa" id="XM_008205717">
    <property type="protein sequence ID" value="XP_008203939"/>
    <property type="gene ID" value="LOC100122567"/>
</dbReference>